<name>A0A1V6U0X5_9EURO</name>
<dbReference type="GO" id="GO:0017000">
    <property type="term" value="P:antibiotic biosynthetic process"/>
    <property type="evidence" value="ECO:0007669"/>
    <property type="project" value="UniProtKB-ARBA"/>
</dbReference>
<dbReference type="InterPro" id="IPR000675">
    <property type="entry name" value="Cutinase/axe"/>
</dbReference>
<keyword evidence="5" id="KW-1185">Reference proteome</keyword>
<accession>A0A1V6U0X5</accession>
<feature type="chain" id="PRO_5012099290" description="Cutinase" evidence="3">
    <location>
        <begin position="25"/>
        <end position="234"/>
    </location>
</feature>
<keyword evidence="3" id="KW-0732">Signal</keyword>
<dbReference type="Pfam" id="PF01083">
    <property type="entry name" value="Cutinase"/>
    <property type="match status" value="1"/>
</dbReference>
<dbReference type="PANTHER" id="PTHR33630:SF9">
    <property type="entry name" value="CUTINASE 4"/>
    <property type="match status" value="1"/>
</dbReference>
<dbReference type="PANTHER" id="PTHR33630">
    <property type="entry name" value="CUTINASE RV1984C-RELATED-RELATED"/>
    <property type="match status" value="1"/>
</dbReference>
<dbReference type="GO" id="GO:0052689">
    <property type="term" value="F:carboxylic ester hydrolase activity"/>
    <property type="evidence" value="ECO:0007669"/>
    <property type="project" value="UniProtKB-ARBA"/>
</dbReference>
<dbReference type="SMART" id="SM01110">
    <property type="entry name" value="Cutinase"/>
    <property type="match status" value="1"/>
</dbReference>
<comment type="caution">
    <text evidence="4">The sequence shown here is derived from an EMBL/GenBank/DDBJ whole genome shotgun (WGS) entry which is preliminary data.</text>
</comment>
<sequence>MVGRKFFGALFSIALAGLIQGTQSQDVASKDCATGVHAIISRGQGAGDDLNVMEALSDKILDQIPGSTTLGFPFDHDAEDKFTAVHSGALMLQNYVEKYVKGCPKSKMALIGYSLGAVLTMEAVCGTSSLLLIPVPPLDPSYNTTVIANVVYGDETFVPFQPWNTGNCTVGAGIFPRLNPSTCEPFESSLHSYCDYGDNQCCSPLPMDDNHAHHTYMKKYDQDVVDFIKERLRS</sequence>
<evidence type="ECO:0000256" key="2">
    <source>
        <dbReference type="ARBA" id="ARBA00023157"/>
    </source>
</evidence>
<dbReference type="EMBL" id="MLKD01000001">
    <property type="protein sequence ID" value="OQE32004.1"/>
    <property type="molecule type" value="Genomic_DNA"/>
</dbReference>
<evidence type="ECO:0008006" key="6">
    <source>
        <dbReference type="Google" id="ProtNLM"/>
    </source>
</evidence>
<evidence type="ECO:0000313" key="4">
    <source>
        <dbReference type="EMBL" id="OQE32004.1"/>
    </source>
</evidence>
<keyword evidence="1" id="KW-0378">Hydrolase</keyword>
<dbReference type="SUPFAM" id="SSF53474">
    <property type="entry name" value="alpha/beta-Hydrolases"/>
    <property type="match status" value="1"/>
</dbReference>
<proteinExistence type="predicted"/>
<dbReference type="InterPro" id="IPR029058">
    <property type="entry name" value="AB_hydrolase_fold"/>
</dbReference>
<keyword evidence="2" id="KW-1015">Disulfide bond</keyword>
<feature type="signal peptide" evidence="3">
    <location>
        <begin position="1"/>
        <end position="24"/>
    </location>
</feature>
<dbReference type="STRING" id="303698.A0A1V6U0X5"/>
<dbReference type="AlphaFoldDB" id="A0A1V6U0X5"/>
<evidence type="ECO:0000256" key="3">
    <source>
        <dbReference type="SAM" id="SignalP"/>
    </source>
</evidence>
<gene>
    <name evidence="4" type="ORF">PENSTE_c001G06539</name>
</gene>
<dbReference type="Proteomes" id="UP000191285">
    <property type="component" value="Unassembled WGS sequence"/>
</dbReference>
<protein>
    <recommendedName>
        <fullName evidence="6">Cutinase</fullName>
    </recommendedName>
</protein>
<evidence type="ECO:0000256" key="1">
    <source>
        <dbReference type="ARBA" id="ARBA00022801"/>
    </source>
</evidence>
<dbReference type="OrthoDB" id="2586582at2759"/>
<evidence type="ECO:0000313" key="5">
    <source>
        <dbReference type="Proteomes" id="UP000191285"/>
    </source>
</evidence>
<dbReference type="GO" id="GO:0072330">
    <property type="term" value="P:monocarboxylic acid biosynthetic process"/>
    <property type="evidence" value="ECO:0007669"/>
    <property type="project" value="UniProtKB-ARBA"/>
</dbReference>
<organism evidence="4 5">
    <name type="scientific">Penicillium steckii</name>
    <dbReference type="NCBI Taxonomy" id="303698"/>
    <lineage>
        <taxon>Eukaryota</taxon>
        <taxon>Fungi</taxon>
        <taxon>Dikarya</taxon>
        <taxon>Ascomycota</taxon>
        <taxon>Pezizomycotina</taxon>
        <taxon>Eurotiomycetes</taxon>
        <taxon>Eurotiomycetidae</taxon>
        <taxon>Eurotiales</taxon>
        <taxon>Aspergillaceae</taxon>
        <taxon>Penicillium</taxon>
    </lineage>
</organism>
<dbReference type="Gene3D" id="3.40.50.1820">
    <property type="entry name" value="alpha/beta hydrolase"/>
    <property type="match status" value="1"/>
</dbReference>
<reference evidence="5" key="1">
    <citation type="journal article" date="2017" name="Nat. Microbiol.">
        <title>Global analysis of biosynthetic gene clusters reveals vast potential of secondary metabolite production in Penicillium species.</title>
        <authorList>
            <person name="Nielsen J.C."/>
            <person name="Grijseels S."/>
            <person name="Prigent S."/>
            <person name="Ji B."/>
            <person name="Dainat J."/>
            <person name="Nielsen K.F."/>
            <person name="Frisvad J.C."/>
            <person name="Workman M."/>
            <person name="Nielsen J."/>
        </authorList>
    </citation>
    <scope>NUCLEOTIDE SEQUENCE [LARGE SCALE GENOMIC DNA]</scope>
    <source>
        <strain evidence="5">IBT 24891</strain>
    </source>
</reference>